<comment type="similarity">
    <text evidence="4">Belongs to the short-chain dehydrogenases/reductases (SDR) family.</text>
</comment>
<keyword evidence="5" id="KW-0812">Transmembrane</keyword>
<dbReference type="AlphaFoldDB" id="A0AAV5M3K2"/>
<organism evidence="6 7">
    <name type="scientific">Rubroshorea leprosula</name>
    <dbReference type="NCBI Taxonomy" id="152421"/>
    <lineage>
        <taxon>Eukaryota</taxon>
        <taxon>Viridiplantae</taxon>
        <taxon>Streptophyta</taxon>
        <taxon>Embryophyta</taxon>
        <taxon>Tracheophyta</taxon>
        <taxon>Spermatophyta</taxon>
        <taxon>Magnoliopsida</taxon>
        <taxon>eudicotyledons</taxon>
        <taxon>Gunneridae</taxon>
        <taxon>Pentapetalae</taxon>
        <taxon>rosids</taxon>
        <taxon>malvids</taxon>
        <taxon>Malvales</taxon>
        <taxon>Dipterocarpaceae</taxon>
        <taxon>Rubroshorea</taxon>
    </lineage>
</organism>
<dbReference type="InterPro" id="IPR036291">
    <property type="entry name" value="NAD(P)-bd_dom_sf"/>
</dbReference>
<dbReference type="PRINTS" id="PR00081">
    <property type="entry name" value="GDHRDH"/>
</dbReference>
<dbReference type="Proteomes" id="UP001054252">
    <property type="component" value="Unassembled WGS sequence"/>
</dbReference>
<evidence type="ECO:0000313" key="7">
    <source>
        <dbReference type="Proteomes" id="UP001054252"/>
    </source>
</evidence>
<accession>A0AAV5M3K2</accession>
<dbReference type="SUPFAM" id="SSF51735">
    <property type="entry name" value="NAD(P)-binding Rossmann-fold domains"/>
    <property type="match status" value="1"/>
</dbReference>
<name>A0AAV5M3K2_9ROSI</name>
<comment type="subcellular location">
    <subcellularLocation>
        <location evidence="1">Endoplasmic reticulum</location>
    </subcellularLocation>
</comment>
<comment type="caution">
    <text evidence="6">The sequence shown here is derived from an EMBL/GenBank/DDBJ whole genome shotgun (WGS) entry which is preliminary data.</text>
</comment>
<dbReference type="FunFam" id="3.40.50.720:FF:000137">
    <property type="entry name" value="Hydroxysteroid (17-beta) dehydrogenase 3"/>
    <property type="match status" value="1"/>
</dbReference>
<dbReference type="GO" id="GO:0005783">
    <property type="term" value="C:endoplasmic reticulum"/>
    <property type="evidence" value="ECO:0007669"/>
    <property type="project" value="UniProtKB-SubCell"/>
</dbReference>
<keyword evidence="5" id="KW-0472">Membrane</keyword>
<dbReference type="Pfam" id="PF00106">
    <property type="entry name" value="adh_short"/>
    <property type="match status" value="1"/>
</dbReference>
<reference evidence="6 7" key="1">
    <citation type="journal article" date="2021" name="Commun. Biol.">
        <title>The genome of Shorea leprosula (Dipterocarpaceae) highlights the ecological relevance of drought in aseasonal tropical rainforests.</title>
        <authorList>
            <person name="Ng K.K.S."/>
            <person name="Kobayashi M.J."/>
            <person name="Fawcett J.A."/>
            <person name="Hatakeyama M."/>
            <person name="Paape T."/>
            <person name="Ng C.H."/>
            <person name="Ang C.C."/>
            <person name="Tnah L.H."/>
            <person name="Lee C.T."/>
            <person name="Nishiyama T."/>
            <person name="Sese J."/>
            <person name="O'Brien M.J."/>
            <person name="Copetti D."/>
            <person name="Mohd Noor M.I."/>
            <person name="Ong R.C."/>
            <person name="Putra M."/>
            <person name="Sireger I.Z."/>
            <person name="Indrioko S."/>
            <person name="Kosugi Y."/>
            <person name="Izuno A."/>
            <person name="Isagi Y."/>
            <person name="Lee S.L."/>
            <person name="Shimizu K.K."/>
        </authorList>
    </citation>
    <scope>NUCLEOTIDE SEQUENCE [LARGE SCALE GENOMIC DNA]</scope>
    <source>
        <strain evidence="6">214</strain>
    </source>
</reference>
<evidence type="ECO:0000256" key="1">
    <source>
        <dbReference type="ARBA" id="ARBA00004240"/>
    </source>
</evidence>
<dbReference type="PANTHER" id="PTHR43899">
    <property type="entry name" value="RH59310P"/>
    <property type="match status" value="1"/>
</dbReference>
<evidence type="ECO:0000256" key="5">
    <source>
        <dbReference type="SAM" id="Phobius"/>
    </source>
</evidence>
<evidence type="ECO:0000313" key="6">
    <source>
        <dbReference type="EMBL" id="GKV43518.1"/>
    </source>
</evidence>
<sequence length="319" mass="35289">MVPACINHLMTQPPWLLLVSSLGFLSLLTHTLSLLKWIFAKFLRPSKNLKHYGSWALITGASDGIGKAFAHQLALHGLNLILVGRNPQKLESVSTEILAQSPITKIKIVTFDFCGDISKGVRLIEEAIEGLDVGVLINNVGITYPAARFFHEVEERVWMDIVRVNLEGTTRVTKAVMPGMIKRRSGAVVNVGSGAAIVVPSHPLYAIYAATKAFVDQLSRSLHVEYKGCGIHVQCQVPLYVATNMASKAALIEKSTLFIPSANDYVQAAICHIGYEPRCTPYWAHSIQWCLARLLVPDDVLDAWRFYIGVNRRGKPKFE</sequence>
<evidence type="ECO:0000256" key="3">
    <source>
        <dbReference type="ARBA" id="ARBA00023002"/>
    </source>
</evidence>
<dbReference type="EMBL" id="BPVZ01000169">
    <property type="protein sequence ID" value="GKV43518.1"/>
    <property type="molecule type" value="Genomic_DNA"/>
</dbReference>
<keyword evidence="2" id="KW-0521">NADP</keyword>
<evidence type="ECO:0000256" key="4">
    <source>
        <dbReference type="RuleBase" id="RU000363"/>
    </source>
</evidence>
<dbReference type="CDD" id="cd05356">
    <property type="entry name" value="17beta-HSD1_like_SDR_c"/>
    <property type="match status" value="1"/>
</dbReference>
<dbReference type="PRINTS" id="PR00080">
    <property type="entry name" value="SDRFAMILY"/>
</dbReference>
<dbReference type="PROSITE" id="PS00061">
    <property type="entry name" value="ADH_SHORT"/>
    <property type="match status" value="1"/>
</dbReference>
<keyword evidence="7" id="KW-1185">Reference proteome</keyword>
<dbReference type="GO" id="GO:0045703">
    <property type="term" value="F:ketoreductase activity"/>
    <property type="evidence" value="ECO:0007669"/>
    <property type="project" value="TreeGrafter"/>
</dbReference>
<evidence type="ECO:0000256" key="2">
    <source>
        <dbReference type="ARBA" id="ARBA00022857"/>
    </source>
</evidence>
<keyword evidence="3" id="KW-0560">Oxidoreductase</keyword>
<dbReference type="InterPro" id="IPR051019">
    <property type="entry name" value="VLCFA-Steroid_DH"/>
</dbReference>
<gene>
    <name evidence="6" type="ORF">SLEP1_g50800</name>
</gene>
<proteinExistence type="inferred from homology"/>
<protein>
    <submittedName>
        <fullName evidence="6">Uncharacterized protein</fullName>
    </submittedName>
</protein>
<dbReference type="InterPro" id="IPR020904">
    <property type="entry name" value="Sc_DH/Rdtase_CS"/>
</dbReference>
<dbReference type="InterPro" id="IPR002347">
    <property type="entry name" value="SDR_fam"/>
</dbReference>
<dbReference type="PANTHER" id="PTHR43899:SF26">
    <property type="entry name" value="ENOYL-(ACYL CARRIER) REDUCTASE"/>
    <property type="match status" value="1"/>
</dbReference>
<feature type="transmembrane region" description="Helical" evidence="5">
    <location>
        <begin position="15"/>
        <end position="39"/>
    </location>
</feature>
<keyword evidence="5" id="KW-1133">Transmembrane helix</keyword>
<dbReference type="PIRSF" id="PIRSF000126">
    <property type="entry name" value="11-beta-HSD1"/>
    <property type="match status" value="1"/>
</dbReference>
<dbReference type="Gene3D" id="3.40.50.720">
    <property type="entry name" value="NAD(P)-binding Rossmann-like Domain"/>
    <property type="match status" value="1"/>
</dbReference>